<dbReference type="Proteomes" id="UP000237000">
    <property type="component" value="Unassembled WGS sequence"/>
</dbReference>
<dbReference type="EMBL" id="JXTC01000351">
    <property type="protein sequence ID" value="PON62044.1"/>
    <property type="molecule type" value="Genomic_DNA"/>
</dbReference>
<protein>
    <submittedName>
        <fullName evidence="1">Uncharacterized protein</fullName>
    </submittedName>
</protein>
<accession>A0A2P5CLX0</accession>
<sequence>SDYELYSRRIFFQTLYGQRLVEGTLKAQHPFKRSKCFSGRCSMQLFWLLRLSVFGA</sequence>
<dbReference type="AlphaFoldDB" id="A0A2P5CLX0"/>
<evidence type="ECO:0000313" key="2">
    <source>
        <dbReference type="Proteomes" id="UP000237000"/>
    </source>
</evidence>
<comment type="caution">
    <text evidence="1">The sequence shown here is derived from an EMBL/GenBank/DDBJ whole genome shotgun (WGS) entry which is preliminary data.</text>
</comment>
<dbReference type="InParanoid" id="A0A2P5CLX0"/>
<reference evidence="2" key="1">
    <citation type="submission" date="2016-06" db="EMBL/GenBank/DDBJ databases">
        <title>Parallel loss of symbiosis genes in relatives of nitrogen-fixing non-legume Parasponia.</title>
        <authorList>
            <person name="Van Velzen R."/>
            <person name="Holmer R."/>
            <person name="Bu F."/>
            <person name="Rutten L."/>
            <person name="Van Zeijl A."/>
            <person name="Liu W."/>
            <person name="Santuari L."/>
            <person name="Cao Q."/>
            <person name="Sharma T."/>
            <person name="Shen D."/>
            <person name="Roswanjaya Y."/>
            <person name="Wardhani T."/>
            <person name="Kalhor M.S."/>
            <person name="Jansen J."/>
            <person name="Van den Hoogen J."/>
            <person name="Gungor B."/>
            <person name="Hartog M."/>
            <person name="Hontelez J."/>
            <person name="Verver J."/>
            <person name="Yang W.-C."/>
            <person name="Schijlen E."/>
            <person name="Repin R."/>
            <person name="Schilthuizen M."/>
            <person name="Schranz E."/>
            <person name="Heidstra R."/>
            <person name="Miyata K."/>
            <person name="Fedorova E."/>
            <person name="Kohlen W."/>
            <person name="Bisseling T."/>
            <person name="Smit S."/>
            <person name="Geurts R."/>
        </authorList>
    </citation>
    <scope>NUCLEOTIDE SEQUENCE [LARGE SCALE GENOMIC DNA]</scope>
    <source>
        <strain evidence="2">cv. RG33-2</strain>
    </source>
</reference>
<evidence type="ECO:0000313" key="1">
    <source>
        <dbReference type="EMBL" id="PON62044.1"/>
    </source>
</evidence>
<organism evidence="1 2">
    <name type="scientific">Trema orientale</name>
    <name type="common">Charcoal tree</name>
    <name type="synonym">Celtis orientalis</name>
    <dbReference type="NCBI Taxonomy" id="63057"/>
    <lineage>
        <taxon>Eukaryota</taxon>
        <taxon>Viridiplantae</taxon>
        <taxon>Streptophyta</taxon>
        <taxon>Embryophyta</taxon>
        <taxon>Tracheophyta</taxon>
        <taxon>Spermatophyta</taxon>
        <taxon>Magnoliopsida</taxon>
        <taxon>eudicotyledons</taxon>
        <taxon>Gunneridae</taxon>
        <taxon>Pentapetalae</taxon>
        <taxon>rosids</taxon>
        <taxon>fabids</taxon>
        <taxon>Rosales</taxon>
        <taxon>Cannabaceae</taxon>
        <taxon>Trema</taxon>
    </lineage>
</organism>
<dbReference type="OrthoDB" id="10483505at2759"/>
<feature type="non-terminal residue" evidence="1">
    <location>
        <position position="1"/>
    </location>
</feature>
<gene>
    <name evidence="1" type="ORF">TorRG33x02_280440</name>
</gene>
<proteinExistence type="predicted"/>
<keyword evidence="2" id="KW-1185">Reference proteome</keyword>
<name>A0A2P5CLX0_TREOI</name>